<dbReference type="EMBL" id="SMKZ01000098">
    <property type="protein sequence ID" value="TDD95023.1"/>
    <property type="molecule type" value="Genomic_DNA"/>
</dbReference>
<keyword evidence="2" id="KW-1185">Reference proteome</keyword>
<accession>A0A4R5CA01</accession>
<dbReference type="AlphaFoldDB" id="A0A4R5CA01"/>
<keyword evidence="1" id="KW-0067">ATP-binding</keyword>
<gene>
    <name evidence="1" type="ORF">E1269_31520</name>
</gene>
<reference evidence="1 2" key="1">
    <citation type="submission" date="2019-03" db="EMBL/GenBank/DDBJ databases">
        <title>Draft genome sequences of novel Actinobacteria.</title>
        <authorList>
            <person name="Sahin N."/>
            <person name="Ay H."/>
            <person name="Saygin H."/>
        </authorList>
    </citation>
    <scope>NUCLEOTIDE SEQUENCE [LARGE SCALE GENOMIC DNA]</scope>
    <source>
        <strain evidence="1 2">5K138</strain>
    </source>
</reference>
<name>A0A4R5CA01_9ACTN</name>
<sequence>ADPPSGCRFRTRCWKAQQKCADEVPELIDRLGTGHPSACHFPQLLPVLPGATS</sequence>
<feature type="non-terminal residue" evidence="1">
    <location>
        <position position="1"/>
    </location>
</feature>
<dbReference type="Proteomes" id="UP000294739">
    <property type="component" value="Unassembled WGS sequence"/>
</dbReference>
<comment type="caution">
    <text evidence="1">The sequence shown here is derived from an EMBL/GenBank/DDBJ whole genome shotgun (WGS) entry which is preliminary data.</text>
</comment>
<evidence type="ECO:0000313" key="2">
    <source>
        <dbReference type="Proteomes" id="UP000294739"/>
    </source>
</evidence>
<proteinExistence type="predicted"/>
<evidence type="ECO:0000313" key="1">
    <source>
        <dbReference type="EMBL" id="TDD95023.1"/>
    </source>
</evidence>
<organism evidence="1 2">
    <name type="scientific">Jiangella asiatica</name>
    <dbReference type="NCBI Taxonomy" id="2530372"/>
    <lineage>
        <taxon>Bacteria</taxon>
        <taxon>Bacillati</taxon>
        <taxon>Actinomycetota</taxon>
        <taxon>Actinomycetes</taxon>
        <taxon>Jiangellales</taxon>
        <taxon>Jiangellaceae</taxon>
        <taxon>Jiangella</taxon>
    </lineage>
</organism>
<keyword evidence="1" id="KW-0547">Nucleotide-binding</keyword>
<dbReference type="GO" id="GO:0005524">
    <property type="term" value="F:ATP binding"/>
    <property type="evidence" value="ECO:0007669"/>
    <property type="project" value="UniProtKB-KW"/>
</dbReference>
<protein>
    <submittedName>
        <fullName evidence="1">Peptide ABC transporter ATP-binding protein</fullName>
    </submittedName>
</protein>
<dbReference type="InParanoid" id="A0A4R5CA01"/>